<gene>
    <name evidence="3" type="ordered locus">Rru_A0746</name>
</gene>
<feature type="compositionally biased region" description="Pro residues" evidence="1">
    <location>
        <begin position="162"/>
        <end position="181"/>
    </location>
</feature>
<protein>
    <recommendedName>
        <fullName evidence="2">Cytoskeleton protein RodZ-like C-terminal domain-containing protein</fullName>
    </recommendedName>
</protein>
<evidence type="ECO:0000259" key="2">
    <source>
        <dbReference type="Pfam" id="PF13464"/>
    </source>
</evidence>
<dbReference type="PATRIC" id="fig|269796.9.peg.798"/>
<organism evidence="3 4">
    <name type="scientific">Rhodospirillum rubrum (strain ATCC 11170 / ATH 1.1.1 / DSM 467 / LMG 4362 / NCIMB 8255 / S1)</name>
    <dbReference type="NCBI Taxonomy" id="269796"/>
    <lineage>
        <taxon>Bacteria</taxon>
        <taxon>Pseudomonadati</taxon>
        <taxon>Pseudomonadota</taxon>
        <taxon>Alphaproteobacteria</taxon>
        <taxon>Rhodospirillales</taxon>
        <taxon>Rhodospirillaceae</taxon>
        <taxon>Rhodospirillum</taxon>
    </lineage>
</organism>
<dbReference type="InterPro" id="IPR025194">
    <property type="entry name" value="RodZ-like_C"/>
</dbReference>
<dbReference type="HOGENOM" id="CLU_047530_6_0_5"/>
<accession>Q2RWE5</accession>
<evidence type="ECO:0000313" key="4">
    <source>
        <dbReference type="Proteomes" id="UP000001929"/>
    </source>
</evidence>
<dbReference type="Gene3D" id="1.10.260.40">
    <property type="entry name" value="lambda repressor-like DNA-binding domains"/>
    <property type="match status" value="1"/>
</dbReference>
<feature type="compositionally biased region" description="Low complexity" evidence="1">
    <location>
        <begin position="238"/>
        <end position="262"/>
    </location>
</feature>
<dbReference type="GO" id="GO:0003677">
    <property type="term" value="F:DNA binding"/>
    <property type="evidence" value="ECO:0007669"/>
    <property type="project" value="InterPro"/>
</dbReference>
<dbReference type="InterPro" id="IPR050400">
    <property type="entry name" value="Bact_Cytoskel_RodZ"/>
</dbReference>
<dbReference type="InterPro" id="IPR010982">
    <property type="entry name" value="Lambda_DNA-bd_dom_sf"/>
</dbReference>
<dbReference type="eggNOG" id="COG1426">
    <property type="taxonomic scope" value="Bacteria"/>
</dbReference>
<feature type="region of interest" description="Disordered" evidence="1">
    <location>
        <begin position="237"/>
        <end position="419"/>
    </location>
</feature>
<evidence type="ECO:0000313" key="3">
    <source>
        <dbReference type="EMBL" id="ABC21550.1"/>
    </source>
</evidence>
<evidence type="ECO:0000256" key="1">
    <source>
        <dbReference type="SAM" id="MobiDB-lite"/>
    </source>
</evidence>
<dbReference type="STRING" id="269796.Rru_A0746"/>
<feature type="compositionally biased region" description="Pro residues" evidence="1">
    <location>
        <begin position="291"/>
        <end position="303"/>
    </location>
</feature>
<dbReference type="EnsemblBacteria" id="ABC21550">
    <property type="protein sequence ID" value="ABC21550"/>
    <property type="gene ID" value="Rru_A0746"/>
</dbReference>
<feature type="region of interest" description="Disordered" evidence="1">
    <location>
        <begin position="157"/>
        <end position="224"/>
    </location>
</feature>
<dbReference type="Pfam" id="PF13413">
    <property type="entry name" value="HTH_25"/>
    <property type="match status" value="1"/>
</dbReference>
<name>Q2RWE5_RHORT</name>
<dbReference type="Proteomes" id="UP000001929">
    <property type="component" value="Chromosome"/>
</dbReference>
<dbReference type="AlphaFoldDB" id="Q2RWE5"/>
<dbReference type="KEGG" id="rru:Rru_A0746"/>
<dbReference type="PANTHER" id="PTHR34475:SF1">
    <property type="entry name" value="CYTOSKELETON PROTEIN RODZ"/>
    <property type="match status" value="1"/>
</dbReference>
<sequence>MKTSVPDTSRAERAGGSGQVGALLRATRLRVGEPIARVAESLRIRQGYLQAIEEGRYQDLPGAAYAVGFVRAYADHLGLHAEEVVRRFKDETQSMAPAATLEFPAPAGEGGVPAGALVAVALILAACAYGAWYWVSSAEKPVAELIPDIPDRLAALVGRSPGLPPGPSPAGEPLPVAPPQAGPSGENAPADPAMAGSPVETLMPGPDDEPRGATDPTSGLPLVSAFPVAPVTPIDQGATAEAKPDAAAPEPQAEASSQPEPEVLVSHTPESPSGAPLPPPPRGNAVDEEPAPPPVVAAPPKTPAEPAVTVVQRPEPARPAQPTPEPAKPAQPTPEPAKPAQPTPEPARPAPSTPPSPPAAPAPSAAPSPQPAPPPAAGPAVSPPAPIAEAVAPPPPPPAEEATQAPRQESVVGQPASGEVARQAQTSRIVLKAASDSWIQLRRDGALVVRRLLRQGEVYAVSQPEGLTLNVLNAGALEVYVDGVRAPSLGPVGGVRNDIRLDANRLKSGR</sequence>
<dbReference type="EMBL" id="CP000230">
    <property type="protein sequence ID" value="ABC21550.1"/>
    <property type="molecule type" value="Genomic_DNA"/>
</dbReference>
<dbReference type="PANTHER" id="PTHR34475">
    <property type="match status" value="1"/>
</dbReference>
<proteinExistence type="predicted"/>
<feature type="domain" description="Cytoskeleton protein RodZ-like C-terminal" evidence="2">
    <location>
        <begin position="430"/>
        <end position="496"/>
    </location>
</feature>
<dbReference type="eggNOG" id="COG3087">
    <property type="taxonomic scope" value="Bacteria"/>
</dbReference>
<dbReference type="RefSeq" id="WP_011388504.1">
    <property type="nucleotide sequence ID" value="NC_007643.1"/>
</dbReference>
<reference evidence="3 4" key="1">
    <citation type="journal article" date="2011" name="Stand. Genomic Sci.">
        <title>Complete genome sequence of Rhodospirillum rubrum type strain (S1).</title>
        <authorList>
            <person name="Munk A.C."/>
            <person name="Copeland A."/>
            <person name="Lucas S."/>
            <person name="Lapidus A."/>
            <person name="Del Rio T.G."/>
            <person name="Barry K."/>
            <person name="Detter J.C."/>
            <person name="Hammon N."/>
            <person name="Israni S."/>
            <person name="Pitluck S."/>
            <person name="Brettin T."/>
            <person name="Bruce D."/>
            <person name="Han C."/>
            <person name="Tapia R."/>
            <person name="Gilna P."/>
            <person name="Schmutz J."/>
            <person name="Larimer F."/>
            <person name="Land M."/>
            <person name="Kyrpides N.C."/>
            <person name="Mavromatis K."/>
            <person name="Richardson P."/>
            <person name="Rohde M."/>
            <person name="Goker M."/>
            <person name="Klenk H.P."/>
            <person name="Zhang Y."/>
            <person name="Roberts G.P."/>
            <person name="Reslewic S."/>
            <person name="Schwartz D.C."/>
        </authorList>
    </citation>
    <scope>NUCLEOTIDE SEQUENCE [LARGE SCALE GENOMIC DNA]</scope>
    <source>
        <strain evidence="4">ATCC 11170 / ATH 1.1.1 / DSM 467 / LMG 4362 / NCIMB 8255 / S1</strain>
    </source>
</reference>
<keyword evidence="4" id="KW-1185">Reference proteome</keyword>
<feature type="compositionally biased region" description="Pro residues" evidence="1">
    <location>
        <begin position="317"/>
        <end position="399"/>
    </location>
</feature>
<dbReference type="Pfam" id="PF13464">
    <property type="entry name" value="RodZ_C"/>
    <property type="match status" value="1"/>
</dbReference>